<proteinExistence type="predicted"/>
<dbReference type="RefSeq" id="WP_379142367.1">
    <property type="nucleotide sequence ID" value="NZ_JBHUEN010000023.1"/>
</dbReference>
<dbReference type="Proteomes" id="UP001597213">
    <property type="component" value="Unassembled WGS sequence"/>
</dbReference>
<protein>
    <submittedName>
        <fullName evidence="1">Uncharacterized protein</fullName>
    </submittedName>
</protein>
<dbReference type="EMBL" id="JBHUEN010000023">
    <property type="protein sequence ID" value="MFD1882027.1"/>
    <property type="molecule type" value="Genomic_DNA"/>
</dbReference>
<keyword evidence="2" id="KW-1185">Reference proteome</keyword>
<accession>A0ABW4R734</accession>
<gene>
    <name evidence="1" type="ORF">ACFSCT_09885</name>
</gene>
<name>A0ABW4R734_9RHOB</name>
<evidence type="ECO:0000313" key="1">
    <source>
        <dbReference type="EMBL" id="MFD1882027.1"/>
    </source>
</evidence>
<organism evidence="1 2">
    <name type="scientific">Paracoccus pacificus</name>
    <dbReference type="NCBI Taxonomy" id="1463598"/>
    <lineage>
        <taxon>Bacteria</taxon>
        <taxon>Pseudomonadati</taxon>
        <taxon>Pseudomonadota</taxon>
        <taxon>Alphaproteobacteria</taxon>
        <taxon>Rhodobacterales</taxon>
        <taxon>Paracoccaceae</taxon>
        <taxon>Paracoccus</taxon>
    </lineage>
</organism>
<comment type="caution">
    <text evidence="1">The sequence shown here is derived from an EMBL/GenBank/DDBJ whole genome shotgun (WGS) entry which is preliminary data.</text>
</comment>
<sequence>MTLPMEGRLIAETSDGSEIQLVAGEGQRVLHALATLARTPVGAHVTIRALRTTDGEELWRSPVAEQR</sequence>
<evidence type="ECO:0000313" key="2">
    <source>
        <dbReference type="Proteomes" id="UP001597213"/>
    </source>
</evidence>
<reference evidence="2" key="1">
    <citation type="journal article" date="2019" name="Int. J. Syst. Evol. Microbiol.">
        <title>The Global Catalogue of Microorganisms (GCM) 10K type strain sequencing project: providing services to taxonomists for standard genome sequencing and annotation.</title>
        <authorList>
            <consortium name="The Broad Institute Genomics Platform"/>
            <consortium name="The Broad Institute Genome Sequencing Center for Infectious Disease"/>
            <person name="Wu L."/>
            <person name="Ma J."/>
        </authorList>
    </citation>
    <scope>NUCLEOTIDE SEQUENCE [LARGE SCALE GENOMIC DNA]</scope>
    <source>
        <strain evidence="2">CCUG 56029</strain>
    </source>
</reference>